<dbReference type="KEGG" id="ned:HUN01_16190"/>
<name>A0A7D7QKD9_9NOSO</name>
<keyword evidence="2" id="KW-1185">Reference proteome</keyword>
<protein>
    <submittedName>
        <fullName evidence="1">Uncharacterized protein</fullName>
    </submittedName>
</protein>
<dbReference type="AlphaFoldDB" id="A0A7D7QKD9"/>
<evidence type="ECO:0000313" key="1">
    <source>
        <dbReference type="EMBL" id="QMS89064.1"/>
    </source>
</evidence>
<gene>
    <name evidence="1" type="ORF">HUN01_16190</name>
</gene>
<dbReference type="RefSeq" id="WP_181932129.1">
    <property type="nucleotide sequence ID" value="NZ_CP054698.1"/>
</dbReference>
<dbReference type="EMBL" id="CP054698">
    <property type="protein sequence ID" value="QMS89064.1"/>
    <property type="molecule type" value="Genomic_DNA"/>
</dbReference>
<organism evidence="1 2">
    <name type="scientific">Nostoc edaphicum CCNP1411</name>
    <dbReference type="NCBI Taxonomy" id="1472755"/>
    <lineage>
        <taxon>Bacteria</taxon>
        <taxon>Bacillati</taxon>
        <taxon>Cyanobacteriota</taxon>
        <taxon>Cyanophyceae</taxon>
        <taxon>Nostocales</taxon>
        <taxon>Nostocaceae</taxon>
        <taxon>Nostoc</taxon>
    </lineage>
</organism>
<reference evidence="2" key="1">
    <citation type="submission" date="2020-06" db="EMBL/GenBank/DDBJ databases">
        <title>Nostoc edaphicum CCNP1411 genome.</title>
        <authorList>
            <person name="Fidor A."/>
            <person name="Grabski M."/>
            <person name="Gawor J."/>
            <person name="Gromadka R."/>
            <person name="Wegrzyn G."/>
            <person name="Mazur-Marzec H."/>
        </authorList>
    </citation>
    <scope>NUCLEOTIDE SEQUENCE [LARGE SCALE GENOMIC DNA]</scope>
    <source>
        <strain evidence="2">CCNP1411</strain>
    </source>
</reference>
<evidence type="ECO:0000313" key="2">
    <source>
        <dbReference type="Proteomes" id="UP000514713"/>
    </source>
</evidence>
<proteinExistence type="predicted"/>
<accession>A0A7D7QKD9</accession>
<sequence>MLTHTVVRCATPRQEALVALYPKCFEKGDRTPNYFAKSRSDRLTQKALIYGQMLRVRKIASLFVKQLTSNQCT</sequence>
<dbReference type="Proteomes" id="UP000514713">
    <property type="component" value="Chromosome"/>
</dbReference>